<dbReference type="PANTHER" id="PTHR11614">
    <property type="entry name" value="PHOSPHOLIPASE-RELATED"/>
    <property type="match status" value="1"/>
</dbReference>
<organism evidence="2 3">
    <name type="scientific">Tritrichomonas foetus</name>
    <dbReference type="NCBI Taxonomy" id="1144522"/>
    <lineage>
        <taxon>Eukaryota</taxon>
        <taxon>Metamonada</taxon>
        <taxon>Parabasalia</taxon>
        <taxon>Tritrichomonadida</taxon>
        <taxon>Tritrichomonadidae</taxon>
        <taxon>Tritrichomonas</taxon>
    </lineage>
</organism>
<feature type="domain" description="Serine aminopeptidase S33" evidence="1">
    <location>
        <begin position="36"/>
        <end position="275"/>
    </location>
</feature>
<dbReference type="Pfam" id="PF12146">
    <property type="entry name" value="Hydrolase_4"/>
    <property type="match status" value="1"/>
</dbReference>
<evidence type="ECO:0000259" key="1">
    <source>
        <dbReference type="Pfam" id="PF12146"/>
    </source>
</evidence>
<sequence>MDINDTNWSTELDGECFELTVKKTIIRGCHWKCTDEPKFILLFLHGLCSNVEFNANFLRVFPSLGGSAIATDHAGNGFSDGEVTTVYDISDEAVELIKYARQCYKETPIFLMGHSLGGLTVLYLTINKNPILLSEVTGIIPHAPWITTEDGRGPNAIQTAAIKTFYYINPKFKINSGLSIDASCYPEGYKSVARVNPHLNPFMSAKLLASALWSMEKVVNSIDLVPDNLPILFMQGENDNCVDTPRNIAWAEELKKNHEKDVTIKVYPKAPHDLFKWDSRKAAFNDLMEFINSHCKTFFSSRVHR</sequence>
<comment type="caution">
    <text evidence="2">The sequence shown here is derived from an EMBL/GenBank/DDBJ whole genome shotgun (WGS) entry which is preliminary data.</text>
</comment>
<reference evidence="2" key="1">
    <citation type="submission" date="2016-10" db="EMBL/GenBank/DDBJ databases">
        <authorList>
            <person name="Benchimol M."/>
            <person name="Almeida L.G."/>
            <person name="Vasconcelos A.T."/>
            <person name="Perreira-Neves A."/>
            <person name="Rosa I.A."/>
            <person name="Tasca T."/>
            <person name="Bogo M.R."/>
            <person name="de Souza W."/>
        </authorList>
    </citation>
    <scope>NUCLEOTIDE SEQUENCE [LARGE SCALE GENOMIC DNA]</scope>
    <source>
        <strain evidence="2">K</strain>
    </source>
</reference>
<dbReference type="SUPFAM" id="SSF53474">
    <property type="entry name" value="alpha/beta-Hydrolases"/>
    <property type="match status" value="1"/>
</dbReference>
<dbReference type="InterPro" id="IPR029058">
    <property type="entry name" value="AB_hydrolase_fold"/>
</dbReference>
<evidence type="ECO:0000313" key="2">
    <source>
        <dbReference type="EMBL" id="OHT01367.1"/>
    </source>
</evidence>
<dbReference type="OrthoDB" id="194865at2759"/>
<dbReference type="GeneID" id="94828489"/>
<dbReference type="RefSeq" id="XP_068354503.1">
    <property type="nucleotide sequence ID" value="XM_068493785.1"/>
</dbReference>
<evidence type="ECO:0000313" key="3">
    <source>
        <dbReference type="Proteomes" id="UP000179807"/>
    </source>
</evidence>
<dbReference type="Gene3D" id="3.40.50.1820">
    <property type="entry name" value="alpha/beta hydrolase"/>
    <property type="match status" value="1"/>
</dbReference>
<dbReference type="AlphaFoldDB" id="A0A1J4JQC9"/>
<gene>
    <name evidence="2" type="ORF">TRFO_07616</name>
</gene>
<name>A0A1J4JQC9_9EUKA</name>
<dbReference type="InterPro" id="IPR022742">
    <property type="entry name" value="Hydrolase_4"/>
</dbReference>
<dbReference type="Proteomes" id="UP000179807">
    <property type="component" value="Unassembled WGS sequence"/>
</dbReference>
<accession>A0A1J4JQC9</accession>
<protein>
    <submittedName>
        <fullName evidence="2">Clan SC, family S33, methylesterase-like serine peptidase</fullName>
    </submittedName>
</protein>
<proteinExistence type="predicted"/>
<dbReference type="VEuPathDB" id="TrichDB:TRFO_07616"/>
<dbReference type="InterPro" id="IPR051044">
    <property type="entry name" value="MAG_DAG_Lipase"/>
</dbReference>
<dbReference type="EMBL" id="MLAK01000915">
    <property type="protein sequence ID" value="OHT01367.1"/>
    <property type="molecule type" value="Genomic_DNA"/>
</dbReference>
<keyword evidence="3" id="KW-1185">Reference proteome</keyword>